<evidence type="ECO:0000259" key="10">
    <source>
        <dbReference type="PROSITE" id="PS50109"/>
    </source>
</evidence>
<dbReference type="PROSITE" id="PS50109">
    <property type="entry name" value="HIS_KIN"/>
    <property type="match status" value="1"/>
</dbReference>
<feature type="domain" description="Histidine kinase" evidence="10">
    <location>
        <begin position="381"/>
        <end position="599"/>
    </location>
</feature>
<dbReference type="EMBL" id="JACAQA010000019">
    <property type="protein sequence ID" value="NWB87747.1"/>
    <property type="molecule type" value="Genomic_DNA"/>
</dbReference>
<evidence type="ECO:0000256" key="5">
    <source>
        <dbReference type="ARBA" id="ARBA00022777"/>
    </source>
</evidence>
<evidence type="ECO:0000313" key="11">
    <source>
        <dbReference type="EMBL" id="NWB87747.1"/>
    </source>
</evidence>
<evidence type="ECO:0000256" key="7">
    <source>
        <dbReference type="ARBA" id="ARBA00023012"/>
    </source>
</evidence>
<dbReference type="GO" id="GO:0004673">
    <property type="term" value="F:protein histidine kinase activity"/>
    <property type="evidence" value="ECO:0007669"/>
    <property type="project" value="UniProtKB-EC"/>
</dbReference>
<dbReference type="SMART" id="SM00387">
    <property type="entry name" value="HATPase_c"/>
    <property type="match status" value="1"/>
</dbReference>
<comment type="caution">
    <text evidence="11">The sequence shown here is derived from an EMBL/GenBank/DDBJ whole genome shotgun (WGS) entry which is preliminary data.</text>
</comment>
<dbReference type="InterPro" id="IPR045812">
    <property type="entry name" value="DAHL"/>
</dbReference>
<dbReference type="InterPro" id="IPR004358">
    <property type="entry name" value="Sig_transdc_His_kin-like_C"/>
</dbReference>
<dbReference type="PANTHER" id="PTHR43065:SF46">
    <property type="entry name" value="C4-DICARBOXYLATE TRANSPORT SENSOR PROTEIN DCTB"/>
    <property type="match status" value="1"/>
</dbReference>
<evidence type="ECO:0000256" key="2">
    <source>
        <dbReference type="ARBA" id="ARBA00012438"/>
    </source>
</evidence>
<dbReference type="SUPFAM" id="SSF55874">
    <property type="entry name" value="ATPase domain of HSP90 chaperone/DNA topoisomerase II/histidine kinase"/>
    <property type="match status" value="1"/>
</dbReference>
<dbReference type="RefSeq" id="WP_152740923.1">
    <property type="nucleotide sequence ID" value="NZ_JACAQA010000019.1"/>
</dbReference>
<dbReference type="GO" id="GO:0005524">
    <property type="term" value="F:ATP binding"/>
    <property type="evidence" value="ECO:0007669"/>
    <property type="project" value="UniProtKB-KW"/>
</dbReference>
<comment type="catalytic activity">
    <reaction evidence="1">
        <text>ATP + protein L-histidine = ADP + protein N-phospho-L-histidine.</text>
        <dbReference type="EC" id="2.7.13.3"/>
    </reaction>
</comment>
<reference evidence="11 12" key="1">
    <citation type="submission" date="2020-04" db="EMBL/GenBank/DDBJ databases">
        <title>Molecular characterization of pseudomonads from Agaricus bisporus reveal novel blotch 2 pathogens in Western Europe.</title>
        <authorList>
            <person name="Taparia T."/>
            <person name="Krijger M."/>
            <person name="Haynes E."/>
            <person name="Elpinstone J.G."/>
            <person name="Noble R."/>
            <person name="Van Der Wolf J."/>
        </authorList>
    </citation>
    <scope>NUCLEOTIDE SEQUENCE [LARGE SCALE GENOMIC DNA]</scope>
    <source>
        <strain evidence="11 12">G9001</strain>
    </source>
</reference>
<dbReference type="Gene3D" id="1.10.287.130">
    <property type="match status" value="1"/>
</dbReference>
<evidence type="ECO:0000256" key="4">
    <source>
        <dbReference type="ARBA" id="ARBA00022741"/>
    </source>
</evidence>
<keyword evidence="8" id="KW-0175">Coiled coil</keyword>
<evidence type="ECO:0000256" key="8">
    <source>
        <dbReference type="SAM" id="Coils"/>
    </source>
</evidence>
<dbReference type="Pfam" id="PF02518">
    <property type="entry name" value="HATPase_c"/>
    <property type="match status" value="1"/>
</dbReference>
<feature type="transmembrane region" description="Helical" evidence="9">
    <location>
        <begin position="266"/>
        <end position="284"/>
    </location>
</feature>
<dbReference type="EC" id="2.7.13.3" evidence="2"/>
<dbReference type="Pfam" id="PF19443">
    <property type="entry name" value="DAHL"/>
    <property type="match status" value="1"/>
</dbReference>
<protein>
    <recommendedName>
        <fullName evidence="2">histidine kinase</fullName>
        <ecNumber evidence="2">2.7.13.3</ecNumber>
    </recommendedName>
</protein>
<evidence type="ECO:0000313" key="12">
    <source>
        <dbReference type="Proteomes" id="UP000522864"/>
    </source>
</evidence>
<keyword evidence="3" id="KW-0808">Transferase</keyword>
<keyword evidence="4" id="KW-0547">Nucleotide-binding</keyword>
<organism evidence="11 12">
    <name type="scientific">Pseudomonas gingeri</name>
    <dbReference type="NCBI Taxonomy" id="117681"/>
    <lineage>
        <taxon>Bacteria</taxon>
        <taxon>Pseudomonadati</taxon>
        <taxon>Pseudomonadota</taxon>
        <taxon>Gammaproteobacteria</taxon>
        <taxon>Pseudomonadales</taxon>
        <taxon>Pseudomonadaceae</taxon>
        <taxon>Pseudomonas</taxon>
    </lineage>
</organism>
<keyword evidence="9" id="KW-0472">Membrane</keyword>
<dbReference type="PANTHER" id="PTHR43065">
    <property type="entry name" value="SENSOR HISTIDINE KINASE"/>
    <property type="match status" value="1"/>
</dbReference>
<proteinExistence type="predicted"/>
<dbReference type="Proteomes" id="UP000522864">
    <property type="component" value="Unassembled WGS sequence"/>
</dbReference>
<evidence type="ECO:0000256" key="9">
    <source>
        <dbReference type="SAM" id="Phobius"/>
    </source>
</evidence>
<gene>
    <name evidence="11" type="ORF">HX830_23020</name>
</gene>
<feature type="coiled-coil region" evidence="8">
    <location>
        <begin position="291"/>
        <end position="325"/>
    </location>
</feature>
<keyword evidence="6" id="KW-0067">ATP-binding</keyword>
<dbReference type="GO" id="GO:0000160">
    <property type="term" value="P:phosphorelay signal transduction system"/>
    <property type="evidence" value="ECO:0007669"/>
    <property type="project" value="UniProtKB-KW"/>
</dbReference>
<keyword evidence="7" id="KW-0902">Two-component regulatory system</keyword>
<evidence type="ECO:0000256" key="1">
    <source>
        <dbReference type="ARBA" id="ARBA00000085"/>
    </source>
</evidence>
<name>A0A7Y7WW98_9PSED</name>
<keyword evidence="5" id="KW-0418">Kinase</keyword>
<dbReference type="AlphaFoldDB" id="A0A7Y7WW98"/>
<sequence>MTQTSGFLNRVLLPRLALLLVAMLGLLYIMADTDATLDYARCRDLISRVKQLDAQWDAEILKARIAVARNYDPLVKPPQEMRQLLQTFTPIDPGQEHKAAEAWKDRRDTLAQALDEKARLVEQFKSRNAILRNSLAFLPTAEDDIQHQLSELQDQDKLMLQDMSNDIYDLLLSALEFAQTTTDERAHSIELGLNQVMIDTQRLPPSFNEPVQILLNHVNLILREQPKVNTLIEEIDAVPVSESLDAITDQLNQEQQKADQINQRHHLYLLIFSALLLVLLLYLASRLIRSYAEINRVNRALQVANTDLEQRVERRTQSLREAQSELMESARLAGMAEIATNVLHNVGNVLNSVNISADLVARKLRSSKAQGLAKAVTMINEHKHDLGEFITSDERGKLLPGYLNQLVEVIAAEQQSMGDELTQLSKSVDHIKDIVSTQQSYAGVSTMEEPLHIRDLLEDALRMNSGALSRHNVTVIREYEDVPRVMADKHRLLLILINLISNAKQAMANLADRPREITLQVRAIEDNTLRISVKDAGEGILPENMTRIFAHGFTTRKDGHGFGLHSCALAAIEMKGHLTAHSDGPGKGAVFTLELPLKTAVGAV</sequence>
<evidence type="ECO:0000256" key="6">
    <source>
        <dbReference type="ARBA" id="ARBA00022840"/>
    </source>
</evidence>
<evidence type="ECO:0000256" key="3">
    <source>
        <dbReference type="ARBA" id="ARBA00022679"/>
    </source>
</evidence>
<dbReference type="Gene3D" id="3.30.565.10">
    <property type="entry name" value="Histidine kinase-like ATPase, C-terminal domain"/>
    <property type="match status" value="1"/>
</dbReference>
<dbReference type="InterPro" id="IPR005467">
    <property type="entry name" value="His_kinase_dom"/>
</dbReference>
<dbReference type="InterPro" id="IPR036890">
    <property type="entry name" value="HATPase_C_sf"/>
</dbReference>
<keyword evidence="9" id="KW-0812">Transmembrane</keyword>
<dbReference type="PRINTS" id="PR00344">
    <property type="entry name" value="BCTRLSENSOR"/>
</dbReference>
<accession>A0A7Y7WW98</accession>
<keyword evidence="9" id="KW-1133">Transmembrane helix</keyword>
<dbReference type="InterPro" id="IPR003594">
    <property type="entry name" value="HATPase_dom"/>
</dbReference>